<dbReference type="AlphaFoldDB" id="U1N2X3"/>
<keyword evidence="1" id="KW-0472">Membrane</keyword>
<reference evidence="2 3" key="1">
    <citation type="journal article" date="2013" name="Genome Announc.">
        <title>Draft Genome Sequence of Exiguobacterium pavilionensis Strain RW-2, with Wide Thermal, Salinity, and pH Tolerance, Isolated from Modern Freshwater Microbialites.</title>
        <authorList>
            <person name="White R.A.III."/>
            <person name="Grassa C.J."/>
            <person name="Suttle C.A."/>
        </authorList>
    </citation>
    <scope>NUCLEOTIDE SEQUENCE [LARGE SCALE GENOMIC DNA]</scope>
    <source>
        <strain evidence="2 3">RW-2</strain>
    </source>
</reference>
<feature type="transmembrane region" description="Helical" evidence="1">
    <location>
        <begin position="48"/>
        <end position="66"/>
    </location>
</feature>
<sequence>MNEEFDKRLTQLHNETNLSSGARQAFDAGYARVREQANRARRRRRRRVGGVVMMAAATLLVFILAFDGSALAAIDRLFKFGDRGIDQVVLTNGGERPVATTTDQDVHIKLERVIADRHQLALRFVLTKEEIPWKDVTDLSLDYRVRSADGSYVDEMVSDTLPLKGDGGMRGHQVNVMVDESGSLVYEVLSEAGDKDIPSLEGATIEIETVRLFRDGETDTINGDWRLPIEQVTMQAAIRYEADDAVSPLEVGNVVVDLTSMRIELTVNGDDYDENYFIDHVKLRDADGNVYNIESGYSRSVSAGKTNLVFQVPFTSRDAGPELMLIVEGIGQVKLQPVNK</sequence>
<accession>U1N2X3</accession>
<comment type="caution">
    <text evidence="2">The sequence shown here is derived from an EMBL/GenBank/DDBJ whole genome shotgun (WGS) entry which is preliminary data.</text>
</comment>
<dbReference type="OrthoDB" id="2728072at2"/>
<name>U1N2X3_9BACL</name>
<evidence type="ECO:0000313" key="2">
    <source>
        <dbReference type="EMBL" id="ERG66975.1"/>
    </source>
</evidence>
<gene>
    <name evidence="2" type="ORF">M467_06740</name>
</gene>
<dbReference type="Proteomes" id="UP000016464">
    <property type="component" value="Unassembled WGS sequence"/>
</dbReference>
<organism evidence="2 3">
    <name type="scientific">Exiguobacterium chiriqhucha RW-2</name>
    <dbReference type="NCBI Taxonomy" id="1345023"/>
    <lineage>
        <taxon>Bacteria</taxon>
        <taxon>Bacillati</taxon>
        <taxon>Bacillota</taxon>
        <taxon>Bacilli</taxon>
        <taxon>Bacillales</taxon>
        <taxon>Bacillales Family XII. Incertae Sedis</taxon>
        <taxon>Exiguobacterium</taxon>
    </lineage>
</organism>
<dbReference type="eggNOG" id="ENOG50325UJ">
    <property type="taxonomic scope" value="Bacteria"/>
</dbReference>
<evidence type="ECO:0000313" key="3">
    <source>
        <dbReference type="Proteomes" id="UP000016464"/>
    </source>
</evidence>
<keyword evidence="1" id="KW-0812">Transmembrane</keyword>
<dbReference type="RefSeq" id="WP_021067606.1">
    <property type="nucleotide sequence ID" value="NZ_ATCL01000020.1"/>
</dbReference>
<evidence type="ECO:0000256" key="1">
    <source>
        <dbReference type="SAM" id="Phobius"/>
    </source>
</evidence>
<keyword evidence="1" id="KW-1133">Transmembrane helix</keyword>
<proteinExistence type="predicted"/>
<keyword evidence="3" id="KW-1185">Reference proteome</keyword>
<dbReference type="PATRIC" id="fig|1345023.5.peg.2446"/>
<protein>
    <recommendedName>
        <fullName evidence="4">DUF4179 domain-containing protein</fullName>
    </recommendedName>
</protein>
<dbReference type="EMBL" id="ATCL01000020">
    <property type="protein sequence ID" value="ERG66975.1"/>
    <property type="molecule type" value="Genomic_DNA"/>
</dbReference>
<evidence type="ECO:0008006" key="4">
    <source>
        <dbReference type="Google" id="ProtNLM"/>
    </source>
</evidence>